<evidence type="ECO:0000256" key="1">
    <source>
        <dbReference type="ARBA" id="ARBA00022679"/>
    </source>
</evidence>
<dbReference type="PANTHER" id="PTHR48016">
    <property type="entry name" value="MAP KINASE KINASE KINASE SSK2-RELATED-RELATED"/>
    <property type="match status" value="1"/>
</dbReference>
<evidence type="ECO:0000313" key="9">
    <source>
        <dbReference type="Proteomes" id="UP001565368"/>
    </source>
</evidence>
<feature type="region of interest" description="Disordered" evidence="6">
    <location>
        <begin position="202"/>
        <end position="255"/>
    </location>
</feature>
<feature type="region of interest" description="Disordered" evidence="6">
    <location>
        <begin position="1"/>
        <end position="87"/>
    </location>
</feature>
<dbReference type="PANTHER" id="PTHR48016:SF48">
    <property type="entry name" value="SERINE_THREONINE-PROTEIN KINASE BCK1_SLK1_SSP31"/>
    <property type="match status" value="1"/>
</dbReference>
<dbReference type="Pfam" id="PF00069">
    <property type="entry name" value="Pkinase"/>
    <property type="match status" value="1"/>
</dbReference>
<protein>
    <submittedName>
        <fullName evidence="8">Mitogen-activated protein kinase kinase kinase</fullName>
        <ecNumber evidence="8">2.7.11.25</ecNumber>
    </submittedName>
</protein>
<feature type="domain" description="Protein kinase" evidence="7">
    <location>
        <begin position="353"/>
        <end position="625"/>
    </location>
</feature>
<dbReference type="SMART" id="SM00220">
    <property type="entry name" value="S_TKc"/>
    <property type="match status" value="1"/>
</dbReference>
<feature type="compositionally biased region" description="Low complexity" evidence="6">
    <location>
        <begin position="59"/>
        <end position="71"/>
    </location>
</feature>
<evidence type="ECO:0000256" key="6">
    <source>
        <dbReference type="SAM" id="MobiDB-lite"/>
    </source>
</evidence>
<proteinExistence type="predicted"/>
<feature type="compositionally biased region" description="Polar residues" evidence="6">
    <location>
        <begin position="151"/>
        <end position="169"/>
    </location>
</feature>
<feature type="compositionally biased region" description="Basic and acidic residues" evidence="6">
    <location>
        <begin position="174"/>
        <end position="186"/>
    </location>
</feature>
<keyword evidence="1 8" id="KW-0808">Transferase</keyword>
<dbReference type="EMBL" id="JBBXJM010000001">
    <property type="protein sequence ID" value="KAL1413446.1"/>
    <property type="molecule type" value="Genomic_DNA"/>
</dbReference>
<accession>A0ABR3QGH4</accession>
<dbReference type="SUPFAM" id="SSF56112">
    <property type="entry name" value="Protein kinase-like (PK-like)"/>
    <property type="match status" value="1"/>
</dbReference>
<feature type="compositionally biased region" description="Basic and acidic residues" evidence="6">
    <location>
        <begin position="73"/>
        <end position="87"/>
    </location>
</feature>
<dbReference type="PROSITE" id="PS00107">
    <property type="entry name" value="PROTEIN_KINASE_ATP"/>
    <property type="match status" value="1"/>
</dbReference>
<dbReference type="Proteomes" id="UP001565368">
    <property type="component" value="Unassembled WGS sequence"/>
</dbReference>
<dbReference type="RefSeq" id="XP_069213390.1">
    <property type="nucleotide sequence ID" value="XM_069349846.1"/>
</dbReference>
<dbReference type="InterPro" id="IPR050538">
    <property type="entry name" value="MAP_kinase_kinase_kinase"/>
</dbReference>
<dbReference type="GeneID" id="95982256"/>
<dbReference type="InterPro" id="IPR008271">
    <property type="entry name" value="Ser/Thr_kinase_AS"/>
</dbReference>
<dbReference type="PROSITE" id="PS00108">
    <property type="entry name" value="PROTEIN_KINASE_ST"/>
    <property type="match status" value="1"/>
</dbReference>
<evidence type="ECO:0000313" key="8">
    <source>
        <dbReference type="EMBL" id="KAL1413446.1"/>
    </source>
</evidence>
<evidence type="ECO:0000256" key="4">
    <source>
        <dbReference type="ARBA" id="ARBA00022840"/>
    </source>
</evidence>
<dbReference type="EC" id="2.7.11.25" evidence="8"/>
<keyword evidence="4 5" id="KW-0067">ATP-binding</keyword>
<dbReference type="Gene3D" id="1.10.510.10">
    <property type="entry name" value="Transferase(Phosphotransferase) domain 1"/>
    <property type="match status" value="1"/>
</dbReference>
<keyword evidence="2 5" id="KW-0547">Nucleotide-binding</keyword>
<feature type="binding site" evidence="5">
    <location>
        <position position="382"/>
    </location>
    <ligand>
        <name>ATP</name>
        <dbReference type="ChEBI" id="CHEBI:30616"/>
    </ligand>
</feature>
<keyword evidence="9" id="KW-1185">Reference proteome</keyword>
<evidence type="ECO:0000256" key="5">
    <source>
        <dbReference type="PROSITE-ProRule" id="PRU10141"/>
    </source>
</evidence>
<dbReference type="InterPro" id="IPR011009">
    <property type="entry name" value="Kinase-like_dom_sf"/>
</dbReference>
<name>A0ABR3QGH4_9TREE</name>
<feature type="region of interest" description="Disordered" evidence="6">
    <location>
        <begin position="131"/>
        <end position="189"/>
    </location>
</feature>
<feature type="compositionally biased region" description="Basic and acidic residues" evidence="6">
    <location>
        <begin position="1"/>
        <end position="27"/>
    </location>
</feature>
<keyword evidence="3 8" id="KW-0418">Kinase</keyword>
<organism evidence="8 9">
    <name type="scientific">Vanrija albida</name>
    <dbReference type="NCBI Taxonomy" id="181172"/>
    <lineage>
        <taxon>Eukaryota</taxon>
        <taxon>Fungi</taxon>
        <taxon>Dikarya</taxon>
        <taxon>Basidiomycota</taxon>
        <taxon>Agaricomycotina</taxon>
        <taxon>Tremellomycetes</taxon>
        <taxon>Trichosporonales</taxon>
        <taxon>Trichosporonaceae</taxon>
        <taxon>Vanrija</taxon>
    </lineage>
</organism>
<evidence type="ECO:0000256" key="3">
    <source>
        <dbReference type="ARBA" id="ARBA00022777"/>
    </source>
</evidence>
<dbReference type="InterPro" id="IPR000719">
    <property type="entry name" value="Prot_kinase_dom"/>
</dbReference>
<gene>
    <name evidence="8" type="primary">BCK1</name>
    <name evidence="8" type="ORF">Q8F55_001213</name>
</gene>
<dbReference type="GO" id="GO:0004709">
    <property type="term" value="F:MAP kinase kinase kinase activity"/>
    <property type="evidence" value="ECO:0007669"/>
    <property type="project" value="UniProtKB-EC"/>
</dbReference>
<dbReference type="PROSITE" id="PS50011">
    <property type="entry name" value="PROTEIN_KINASE_DOM"/>
    <property type="match status" value="1"/>
</dbReference>
<dbReference type="InterPro" id="IPR017441">
    <property type="entry name" value="Protein_kinase_ATP_BS"/>
</dbReference>
<reference evidence="8 9" key="1">
    <citation type="submission" date="2023-08" db="EMBL/GenBank/DDBJ databases">
        <title>Annotated Genome Sequence of Vanrija albida AlHP1.</title>
        <authorList>
            <person name="Herzog R."/>
        </authorList>
    </citation>
    <scope>NUCLEOTIDE SEQUENCE [LARGE SCALE GENOMIC DNA]</scope>
    <source>
        <strain evidence="8 9">AlHP1</strain>
    </source>
</reference>
<sequence>MAAGRRRSDSDPHSDPRLGYFEHRHDSGGSATLLPYAQQPPGRLPPASRRDTGDSISNAETATTISESTTIRPGDRQLSMDDNDTARADWGRNLSHMISHPEHSSMNAAQSVLYPGANMHDESEATLFITAPPRVTATSPPTGPLRRPPNLTVNTHPSQALQRPSSVSDSETDEDRREQWQFRPDPEQLYDNLQQFFPKVDLDKPIVEPGSTPSTPSSESPRNTLELHRPPPVHPARHQPGTILASSSKDPEGTVKAHARGAFAALKDAFNKNDTRRSIRQAADKKRSIIKANKEAVAEPAAVRQDDPTRLKRSSSMWGHKVVEVTPSKMALDMPQTVPESPSGDGQHATLNWVKGELIGKGSYGRVYLALNVTTGDMMAVKQVEMPANEQERNDTRQTSVVEALKSEIDLLKNLYHPNIVAYLGCEASVEHLSIFLEYVPGGTIATIYRTPNQGRFEEQLVKFFTRQILEGLAYLHDQKIWHRDLKGDNILVDANGICKISDFGISKRTTDAYDSFANATNMKGSVFWMAPEVIHSAGDRSYSGKVDIWSLGCVVLEMWSGQRPWGELEQVAAMLEMFRHKTAPPLPPNIQLSPVALDFMYTKCMAQEPNDRPVAVELLTHEFILDTDHNWTFGNSTIGKAVAKRQPKTTLRSASAPVPVPAGFS</sequence>
<comment type="caution">
    <text evidence="8">The sequence shown here is derived from an EMBL/GenBank/DDBJ whole genome shotgun (WGS) entry which is preliminary data.</text>
</comment>
<evidence type="ECO:0000256" key="2">
    <source>
        <dbReference type="ARBA" id="ARBA00022741"/>
    </source>
</evidence>
<evidence type="ECO:0000259" key="7">
    <source>
        <dbReference type="PROSITE" id="PS50011"/>
    </source>
</evidence>
<feature type="compositionally biased region" description="Low complexity" evidence="6">
    <location>
        <begin position="208"/>
        <end position="221"/>
    </location>
</feature>